<proteinExistence type="predicted"/>
<dbReference type="InterPro" id="IPR036412">
    <property type="entry name" value="HAD-like_sf"/>
</dbReference>
<sequence length="143" mass="17087">MDEETGFKIFYEIYADSQSIPFIDEAAPKIMKKLNNRYDLDIVSARVPEYRSSITDKLDSHNIITGIQYTELILLHHRPYDIKLKQNYDLYVDDNPNLVEPIKMMKNRTLLLFDQPWNQNSVCEDNVYRVHNWEEVEKKIFDL</sequence>
<dbReference type="PANTHER" id="PTHR35134:SF2">
    <property type="entry name" value="NUCLEOTIDASE YQFW-RELATED"/>
    <property type="match status" value="1"/>
</dbReference>
<dbReference type="GO" id="GO:0009264">
    <property type="term" value="P:deoxyribonucleotide catabolic process"/>
    <property type="evidence" value="ECO:0007669"/>
    <property type="project" value="InterPro"/>
</dbReference>
<name>X1AMA9_9ZZZZ</name>
<dbReference type="InterPro" id="IPR052419">
    <property type="entry name" value="5_3-deoxyribonucleotidase-like"/>
</dbReference>
<dbReference type="Gene3D" id="3.40.50.1000">
    <property type="entry name" value="HAD superfamily/HAD-like"/>
    <property type="match status" value="1"/>
</dbReference>
<accession>X1AMA9</accession>
<evidence type="ECO:0008006" key="2">
    <source>
        <dbReference type="Google" id="ProtNLM"/>
    </source>
</evidence>
<comment type="caution">
    <text evidence="1">The sequence shown here is derived from an EMBL/GenBank/DDBJ whole genome shotgun (WGS) entry which is preliminary data.</text>
</comment>
<dbReference type="InterPro" id="IPR023214">
    <property type="entry name" value="HAD_sf"/>
</dbReference>
<dbReference type="PANTHER" id="PTHR35134">
    <property type="entry name" value="NUCLEOTIDASE YQFW-RELATED"/>
    <property type="match status" value="1"/>
</dbReference>
<dbReference type="AlphaFoldDB" id="X1AMA9"/>
<dbReference type="EMBL" id="BART01003757">
    <property type="protein sequence ID" value="GAG61036.1"/>
    <property type="molecule type" value="Genomic_DNA"/>
</dbReference>
<dbReference type="SUPFAM" id="SSF56784">
    <property type="entry name" value="HAD-like"/>
    <property type="match status" value="1"/>
</dbReference>
<protein>
    <recommendedName>
        <fullName evidence="2">FCP1 homology domain-containing protein</fullName>
    </recommendedName>
</protein>
<gene>
    <name evidence="1" type="ORF">S01H4_10041</name>
</gene>
<reference evidence="1" key="1">
    <citation type="journal article" date="2014" name="Front. Microbiol.">
        <title>High frequency of phylogenetically diverse reductive dehalogenase-homologous genes in deep subseafloor sedimentary metagenomes.</title>
        <authorList>
            <person name="Kawai M."/>
            <person name="Futagami T."/>
            <person name="Toyoda A."/>
            <person name="Takaki Y."/>
            <person name="Nishi S."/>
            <person name="Hori S."/>
            <person name="Arai W."/>
            <person name="Tsubouchi T."/>
            <person name="Morono Y."/>
            <person name="Uchiyama I."/>
            <person name="Ito T."/>
            <person name="Fujiyama A."/>
            <person name="Inagaki F."/>
            <person name="Takami H."/>
        </authorList>
    </citation>
    <scope>NUCLEOTIDE SEQUENCE</scope>
    <source>
        <strain evidence="1">Expedition CK06-06</strain>
    </source>
</reference>
<evidence type="ECO:0000313" key="1">
    <source>
        <dbReference type="EMBL" id="GAG61036.1"/>
    </source>
</evidence>
<organism evidence="1">
    <name type="scientific">marine sediment metagenome</name>
    <dbReference type="NCBI Taxonomy" id="412755"/>
    <lineage>
        <taxon>unclassified sequences</taxon>
        <taxon>metagenomes</taxon>
        <taxon>ecological metagenomes</taxon>
    </lineage>
</organism>
<dbReference type="GO" id="GO:0008253">
    <property type="term" value="F:5'-nucleotidase activity"/>
    <property type="evidence" value="ECO:0007669"/>
    <property type="project" value="InterPro"/>
</dbReference>
<dbReference type="InterPro" id="IPR010708">
    <property type="entry name" value="5'(3')-deoxyribonucleotidase"/>
</dbReference>
<dbReference type="Pfam" id="PF06941">
    <property type="entry name" value="NT5C"/>
    <property type="match status" value="1"/>
</dbReference>